<evidence type="ECO:0000259" key="1">
    <source>
        <dbReference type="Pfam" id="PF00534"/>
    </source>
</evidence>
<feature type="domain" description="Glycosyltransferase subfamily 4-like N-terminal" evidence="2">
    <location>
        <begin position="18"/>
        <end position="173"/>
    </location>
</feature>
<dbReference type="Gene3D" id="3.40.50.2000">
    <property type="entry name" value="Glycogen Phosphorylase B"/>
    <property type="match status" value="2"/>
</dbReference>
<organism evidence="3 4">
    <name type="scientific">Meiothermus granaticius NBRC 107808</name>
    <dbReference type="NCBI Taxonomy" id="1227551"/>
    <lineage>
        <taxon>Bacteria</taxon>
        <taxon>Thermotogati</taxon>
        <taxon>Deinococcota</taxon>
        <taxon>Deinococci</taxon>
        <taxon>Thermales</taxon>
        <taxon>Thermaceae</taxon>
        <taxon>Meiothermus</taxon>
    </lineage>
</organism>
<dbReference type="PANTHER" id="PTHR12526">
    <property type="entry name" value="GLYCOSYLTRANSFERASE"/>
    <property type="match status" value="1"/>
</dbReference>
<keyword evidence="3" id="KW-0808">Transferase</keyword>
<dbReference type="AlphaFoldDB" id="A0A399F961"/>
<comment type="caution">
    <text evidence="3">The sequence shown here is derived from an EMBL/GenBank/DDBJ whole genome shotgun (WGS) entry which is preliminary data.</text>
</comment>
<gene>
    <name evidence="3" type="primary">bshA_1</name>
    <name evidence="3" type="ORF">Mgrana_01447</name>
</gene>
<dbReference type="GO" id="GO:0016757">
    <property type="term" value="F:glycosyltransferase activity"/>
    <property type="evidence" value="ECO:0007669"/>
    <property type="project" value="UniProtKB-KW"/>
</dbReference>
<dbReference type="OrthoDB" id="9814612at2"/>
<keyword evidence="3" id="KW-0328">Glycosyltransferase</keyword>
<reference evidence="3 4" key="1">
    <citation type="submission" date="2018-08" db="EMBL/GenBank/DDBJ databases">
        <title>Meiothermus granaticius genome AF-68 sequencing project.</title>
        <authorList>
            <person name="Da Costa M.S."/>
            <person name="Albuquerque L."/>
            <person name="Raposo P."/>
            <person name="Froufe H.J.C."/>
            <person name="Barroso C.S."/>
            <person name="Egas C."/>
        </authorList>
    </citation>
    <scope>NUCLEOTIDE SEQUENCE [LARGE SCALE GENOMIC DNA]</scope>
    <source>
        <strain evidence="3 4">AF-68</strain>
    </source>
</reference>
<feature type="domain" description="Glycosyl transferase family 1" evidence="1">
    <location>
        <begin position="183"/>
        <end position="348"/>
    </location>
</feature>
<evidence type="ECO:0000313" key="4">
    <source>
        <dbReference type="Proteomes" id="UP000266178"/>
    </source>
</evidence>
<dbReference type="Proteomes" id="UP000266178">
    <property type="component" value="Unassembled WGS sequence"/>
</dbReference>
<dbReference type="EC" id="2.4.1.-" evidence="3"/>
<keyword evidence="4" id="KW-1185">Reference proteome</keyword>
<dbReference type="PANTHER" id="PTHR12526:SF635">
    <property type="entry name" value="GLYCOSYL TRANSFERASE GROUP 1"/>
    <property type="match status" value="1"/>
</dbReference>
<dbReference type="InterPro" id="IPR028098">
    <property type="entry name" value="Glyco_trans_4-like_N"/>
</dbReference>
<dbReference type="EMBL" id="QWLB01000016">
    <property type="protein sequence ID" value="RIH92670.1"/>
    <property type="molecule type" value="Genomic_DNA"/>
</dbReference>
<dbReference type="RefSeq" id="WP_119356945.1">
    <property type="nucleotide sequence ID" value="NZ_BJXM01000012.1"/>
</dbReference>
<accession>A0A399F961</accession>
<sequence>MEAKPPSLVFLITTLGLGGAETQVVRLATGLKARGWRVSVVTMLPKGHNAEILQGQGIPVHSLEMRRSLPDPRAVLALARFLRQEQPTILHAHMVHANLLARVVRLLAPVRVVICTAHNVIEGGRWRELAYRLTDPLCNLTTQVSQAGLERYVQVGAVPAHKIRFIPNGINTAEFHPDALTRQRLRDELGLGGEFVWLAAGRLTEAKDYPNLLQAFRQVLSQQPNSRLLIGGTGELLGALQTLSRELGLGERVQFLGLRKDMAAVMSAADGFVLSSAWEGLPMVLLEAAASGLPVVATDVGGNPEALQSGITGVLVPAKDSPALAKGMLELAALPPSQRQEMGEAGRRFVTEHYGLEAILTQWETLYRELAPLPAPPAGKPSP</sequence>
<evidence type="ECO:0000313" key="3">
    <source>
        <dbReference type="EMBL" id="RIH92670.1"/>
    </source>
</evidence>
<dbReference type="SUPFAM" id="SSF53756">
    <property type="entry name" value="UDP-Glycosyltransferase/glycogen phosphorylase"/>
    <property type="match status" value="1"/>
</dbReference>
<evidence type="ECO:0000259" key="2">
    <source>
        <dbReference type="Pfam" id="PF13439"/>
    </source>
</evidence>
<name>A0A399F961_9DEIN</name>
<dbReference type="InterPro" id="IPR001296">
    <property type="entry name" value="Glyco_trans_1"/>
</dbReference>
<dbReference type="Pfam" id="PF13439">
    <property type="entry name" value="Glyco_transf_4"/>
    <property type="match status" value="1"/>
</dbReference>
<protein>
    <submittedName>
        <fullName evidence="3">N-acetyl-alpha-D-glucosaminyl L-malate synthase</fullName>
        <ecNumber evidence="3">2.4.1.-</ecNumber>
    </submittedName>
</protein>
<proteinExistence type="predicted"/>
<dbReference type="Pfam" id="PF00534">
    <property type="entry name" value="Glycos_transf_1"/>
    <property type="match status" value="1"/>
</dbReference>